<dbReference type="InterPro" id="IPR014756">
    <property type="entry name" value="Ig_E-set"/>
</dbReference>
<feature type="region of interest" description="Disordered" evidence="2">
    <location>
        <begin position="485"/>
        <end position="504"/>
    </location>
</feature>
<reference evidence="5" key="1">
    <citation type="submission" date="2022-11" db="UniProtKB">
        <authorList>
            <consortium name="WormBaseParasite"/>
        </authorList>
    </citation>
    <scope>IDENTIFICATION</scope>
</reference>
<dbReference type="SUPFAM" id="SSF81296">
    <property type="entry name" value="E set domains"/>
    <property type="match status" value="1"/>
</dbReference>
<feature type="region of interest" description="Disordered" evidence="2">
    <location>
        <begin position="245"/>
        <end position="291"/>
    </location>
</feature>
<evidence type="ECO:0000256" key="1">
    <source>
        <dbReference type="ARBA" id="ARBA00005298"/>
    </source>
</evidence>
<dbReference type="InterPro" id="IPR014752">
    <property type="entry name" value="Arrestin-like_C"/>
</dbReference>
<dbReference type="PANTHER" id="PTHR11188">
    <property type="entry name" value="ARRESTIN DOMAIN CONTAINING PROTEIN"/>
    <property type="match status" value="1"/>
</dbReference>
<evidence type="ECO:0000256" key="2">
    <source>
        <dbReference type="SAM" id="MobiDB-lite"/>
    </source>
</evidence>
<dbReference type="AlphaFoldDB" id="A0A915M0T6"/>
<dbReference type="GO" id="GO:0015031">
    <property type="term" value="P:protein transport"/>
    <property type="evidence" value="ECO:0007669"/>
    <property type="project" value="TreeGrafter"/>
</dbReference>
<protein>
    <submittedName>
        <fullName evidence="5">Arrestin-like N-terminal domain-containing protein</fullName>
    </submittedName>
</protein>
<feature type="domain" description="Arrestin-like N-terminal" evidence="3">
    <location>
        <begin position="23"/>
        <end position="157"/>
    </location>
</feature>
<evidence type="ECO:0000313" key="5">
    <source>
        <dbReference type="WBParaSite" id="scaffold21631_cov240.g19742"/>
    </source>
</evidence>
<proteinExistence type="inferred from homology"/>
<dbReference type="PANTHER" id="PTHR11188:SF3">
    <property type="entry name" value="ARRESTIN C-TERMINAL-LIKE DOMAIN-CONTAINING PROTEIN"/>
    <property type="match status" value="1"/>
</dbReference>
<evidence type="ECO:0000259" key="3">
    <source>
        <dbReference type="Pfam" id="PF00339"/>
    </source>
</evidence>
<dbReference type="WBParaSite" id="scaffold21631_cov240.g19742">
    <property type="protein sequence ID" value="scaffold21631_cov240.g19742"/>
    <property type="gene ID" value="scaffold21631_cov240.g19742"/>
</dbReference>
<organism evidence="4 5">
    <name type="scientific">Meloidogyne javanica</name>
    <name type="common">Root-knot nematode worm</name>
    <dbReference type="NCBI Taxonomy" id="6303"/>
    <lineage>
        <taxon>Eukaryota</taxon>
        <taxon>Metazoa</taxon>
        <taxon>Ecdysozoa</taxon>
        <taxon>Nematoda</taxon>
        <taxon>Chromadorea</taxon>
        <taxon>Rhabditida</taxon>
        <taxon>Tylenchina</taxon>
        <taxon>Tylenchomorpha</taxon>
        <taxon>Tylenchoidea</taxon>
        <taxon>Meloidogynidae</taxon>
        <taxon>Meloidogyninae</taxon>
        <taxon>Meloidogyne</taxon>
        <taxon>Meloidogyne incognita group</taxon>
    </lineage>
</organism>
<dbReference type="InterPro" id="IPR011021">
    <property type="entry name" value="Arrestin-like_N"/>
</dbReference>
<accession>A0A915M0T6</accession>
<keyword evidence="4" id="KW-1185">Reference proteome</keyword>
<dbReference type="Pfam" id="PF00339">
    <property type="entry name" value="Arrestin_N"/>
    <property type="match status" value="1"/>
</dbReference>
<comment type="similarity">
    <text evidence="1">Belongs to the arrestin family.</text>
</comment>
<dbReference type="Gene3D" id="2.60.40.640">
    <property type="match status" value="2"/>
</dbReference>
<name>A0A915M0T6_MELJA</name>
<evidence type="ECO:0000313" key="4">
    <source>
        <dbReference type="Proteomes" id="UP000887561"/>
    </source>
</evidence>
<feature type="compositionally biased region" description="Basic residues" evidence="2">
    <location>
        <begin position="260"/>
        <end position="269"/>
    </location>
</feature>
<dbReference type="InterPro" id="IPR050357">
    <property type="entry name" value="Arrestin_domain-protein"/>
</dbReference>
<dbReference type="GO" id="GO:0005737">
    <property type="term" value="C:cytoplasm"/>
    <property type="evidence" value="ECO:0007669"/>
    <property type="project" value="TreeGrafter"/>
</dbReference>
<dbReference type="Proteomes" id="UP000887561">
    <property type="component" value="Unplaced"/>
</dbReference>
<sequence length="504" mass="56222">MVVARSPSAAAAASMADSLFERFEVEFDAGTHPVFHGGELITGSLKIQLKKEVTINAIRIQFRGRAVYLDPKHPTKEAAEKVYFDKNFILLERPPGHPEPGHFPWSANFLCPLPKGCETSYEGPHGFIRYYARAILETAEPDKAKYIVKQCFSIISSPELHQLVPPISDPISEKKTVRFGSCCCRGKMTAEILLPKSSYAPGEDVIGNFTMDSSTAKNALEHIEVRLIDRLQRITSDLEPIKEATPTITEPVNGVEGKTGKKLKNKQKQKNGTNDNSANKADDQQQKEASQFDELVDGVDAENGQFHRLLESPSTATLRARREPFLRVDYALQQSINGGIKSEELQQQPFIVVTSTSTTKEENTKKTITTFPETTTTTTTTITEERTIITKEEEQNKFSGKNNFPEVSELNKGESEIKEKPLEKIIIKEEKPETIIIEEQEQLPNGGTKTTKIEETSLQQNGDETDEVLRKSVVETEAYEINNDVENNSNGILDNQQMDVSMSG</sequence>